<name>A0A8H5FTT1_9AGAR</name>
<feature type="region of interest" description="Disordered" evidence="1">
    <location>
        <begin position="124"/>
        <end position="195"/>
    </location>
</feature>
<reference evidence="2 3" key="1">
    <citation type="journal article" date="2020" name="ISME J.">
        <title>Uncovering the hidden diversity of litter-decomposition mechanisms in mushroom-forming fungi.</title>
        <authorList>
            <person name="Floudas D."/>
            <person name="Bentzer J."/>
            <person name="Ahren D."/>
            <person name="Johansson T."/>
            <person name="Persson P."/>
            <person name="Tunlid A."/>
        </authorList>
    </citation>
    <scope>NUCLEOTIDE SEQUENCE [LARGE SCALE GENOMIC DNA]</scope>
    <source>
        <strain evidence="2 3">CBS 146.42</strain>
    </source>
</reference>
<feature type="compositionally biased region" description="Polar residues" evidence="1">
    <location>
        <begin position="170"/>
        <end position="179"/>
    </location>
</feature>
<evidence type="ECO:0000313" key="2">
    <source>
        <dbReference type="EMBL" id="KAF5348911.1"/>
    </source>
</evidence>
<evidence type="ECO:0000256" key="1">
    <source>
        <dbReference type="SAM" id="MobiDB-lite"/>
    </source>
</evidence>
<sequence>MTRTRTRPPLCGQQRSGLHLFRTVKQGITHSRLRLSAHALVKIFKCDAIVIKKAACLDELKATESRPLASDTPISAPTMADRKIHNNRTTSSHVNARQCGREVIETLKRNATAIKQAIASSAKVKTKPYLPAQRSSSGQCRPPNKDGDSIMNYSPPGLSDGNDDRHLHSTLPTLSSQASKTDEDVKMGEPGEGWAEMDIDDEDILMDNVTQESVGTDVTMTRDDTQDYPDTDIVMREGTQNIDTNDVNEDCLDTDIVTKHPEDDPHVNFYPYSWTAYSPTSSTTTLVDEDITMADPGGHRKHISIACLAAMFKAMDLKIKVRLPLIRELCVRLLVF</sequence>
<gene>
    <name evidence="2" type="ORF">D9756_009816</name>
</gene>
<comment type="caution">
    <text evidence="2">The sequence shown here is derived from an EMBL/GenBank/DDBJ whole genome shotgun (WGS) entry which is preliminary data.</text>
</comment>
<dbReference type="EMBL" id="JAACJO010000018">
    <property type="protein sequence ID" value="KAF5348911.1"/>
    <property type="molecule type" value="Genomic_DNA"/>
</dbReference>
<dbReference type="OrthoDB" id="10660696at2759"/>
<proteinExistence type="predicted"/>
<accession>A0A8H5FTT1</accession>
<protein>
    <submittedName>
        <fullName evidence="2">Uncharacterized protein</fullName>
    </submittedName>
</protein>
<keyword evidence="3" id="KW-1185">Reference proteome</keyword>
<feature type="compositionally biased region" description="Basic and acidic residues" evidence="1">
    <location>
        <begin position="180"/>
        <end position="189"/>
    </location>
</feature>
<dbReference type="AlphaFoldDB" id="A0A8H5FTT1"/>
<organism evidence="2 3">
    <name type="scientific">Leucocoprinus leucothites</name>
    <dbReference type="NCBI Taxonomy" id="201217"/>
    <lineage>
        <taxon>Eukaryota</taxon>
        <taxon>Fungi</taxon>
        <taxon>Dikarya</taxon>
        <taxon>Basidiomycota</taxon>
        <taxon>Agaricomycotina</taxon>
        <taxon>Agaricomycetes</taxon>
        <taxon>Agaricomycetidae</taxon>
        <taxon>Agaricales</taxon>
        <taxon>Agaricineae</taxon>
        <taxon>Agaricaceae</taxon>
        <taxon>Leucocoprinus</taxon>
    </lineage>
</organism>
<evidence type="ECO:0000313" key="3">
    <source>
        <dbReference type="Proteomes" id="UP000559027"/>
    </source>
</evidence>
<dbReference type="Proteomes" id="UP000559027">
    <property type="component" value="Unassembled WGS sequence"/>
</dbReference>